<feature type="compositionally biased region" description="Basic and acidic residues" evidence="1">
    <location>
        <begin position="72"/>
        <end position="89"/>
    </location>
</feature>
<accession>A0A3S5AXS4</accession>
<feature type="region of interest" description="Disordered" evidence="1">
    <location>
        <begin position="71"/>
        <end position="111"/>
    </location>
</feature>
<organism evidence="2 3">
    <name type="scientific">Protopolystoma xenopodis</name>
    <dbReference type="NCBI Taxonomy" id="117903"/>
    <lineage>
        <taxon>Eukaryota</taxon>
        <taxon>Metazoa</taxon>
        <taxon>Spiralia</taxon>
        <taxon>Lophotrochozoa</taxon>
        <taxon>Platyhelminthes</taxon>
        <taxon>Monogenea</taxon>
        <taxon>Polyopisthocotylea</taxon>
        <taxon>Polystomatidea</taxon>
        <taxon>Polystomatidae</taxon>
        <taxon>Protopolystoma</taxon>
    </lineage>
</organism>
<proteinExistence type="predicted"/>
<evidence type="ECO:0000256" key="1">
    <source>
        <dbReference type="SAM" id="MobiDB-lite"/>
    </source>
</evidence>
<name>A0A3S5AXS4_9PLAT</name>
<protein>
    <submittedName>
        <fullName evidence="2">Uncharacterized protein</fullName>
    </submittedName>
</protein>
<keyword evidence="3" id="KW-1185">Reference proteome</keyword>
<evidence type="ECO:0000313" key="2">
    <source>
        <dbReference type="EMBL" id="VEL40363.1"/>
    </source>
</evidence>
<comment type="caution">
    <text evidence="2">The sequence shown here is derived from an EMBL/GenBank/DDBJ whole genome shotgun (WGS) entry which is preliminary data.</text>
</comment>
<feature type="region of interest" description="Disordered" evidence="1">
    <location>
        <begin position="1"/>
        <end position="36"/>
    </location>
</feature>
<sequence>MYSPDLDSDATNEADVERPVDASTATASEAGLHGHYSPNVASRRPWWLSSLVPASPHYNLLLSLRGQMRSHGKVDHSADEPTEWSDRGQKTQQPNHADVSQLAGKVDKQPSKSGILEPFAISLNSALPEVHTMPWRRRKTASRIWNPWRSKTLPSSMPSLRRRASREPALGKAPNCANPSPTDSSVGICKYVDTSSSDCSEKIKKLGVKTSTLGRMVRFTGRHHVYDNEESPNK</sequence>
<dbReference type="AlphaFoldDB" id="A0A3S5AXS4"/>
<gene>
    <name evidence="2" type="ORF">PXEA_LOCUS33803</name>
</gene>
<dbReference type="EMBL" id="CAAALY010264616">
    <property type="protein sequence ID" value="VEL40363.1"/>
    <property type="molecule type" value="Genomic_DNA"/>
</dbReference>
<feature type="non-terminal residue" evidence="2">
    <location>
        <position position="1"/>
    </location>
</feature>
<feature type="compositionally biased region" description="Acidic residues" evidence="1">
    <location>
        <begin position="1"/>
        <end position="14"/>
    </location>
</feature>
<evidence type="ECO:0000313" key="3">
    <source>
        <dbReference type="Proteomes" id="UP000784294"/>
    </source>
</evidence>
<dbReference type="Proteomes" id="UP000784294">
    <property type="component" value="Unassembled WGS sequence"/>
</dbReference>
<reference evidence="2" key="1">
    <citation type="submission" date="2018-11" db="EMBL/GenBank/DDBJ databases">
        <authorList>
            <consortium name="Pathogen Informatics"/>
        </authorList>
    </citation>
    <scope>NUCLEOTIDE SEQUENCE</scope>
</reference>